<dbReference type="EC" id="3.4.-.-" evidence="1"/>
<protein>
    <submittedName>
        <fullName evidence="1">Putative protease YhbU</fullName>
        <ecNumber evidence="1">3.4.-.-</ecNumber>
    </submittedName>
</protein>
<dbReference type="GO" id="GO:0008233">
    <property type="term" value="F:peptidase activity"/>
    <property type="evidence" value="ECO:0007669"/>
    <property type="project" value="UniProtKB-KW"/>
</dbReference>
<organism evidence="1">
    <name type="scientific">bioreactor metagenome</name>
    <dbReference type="NCBI Taxonomy" id="1076179"/>
    <lineage>
        <taxon>unclassified sequences</taxon>
        <taxon>metagenomes</taxon>
        <taxon>ecological metagenomes</taxon>
    </lineage>
</organism>
<reference evidence="1" key="1">
    <citation type="submission" date="2019-08" db="EMBL/GenBank/DDBJ databases">
        <authorList>
            <person name="Kucharzyk K."/>
            <person name="Murdoch R.W."/>
            <person name="Higgins S."/>
            <person name="Loffler F."/>
        </authorList>
    </citation>
    <scope>NUCLEOTIDE SEQUENCE</scope>
</reference>
<dbReference type="InterPro" id="IPR051454">
    <property type="entry name" value="RNA/ubiquinone_mod_enzymes"/>
</dbReference>
<dbReference type="PANTHER" id="PTHR30217">
    <property type="entry name" value="PEPTIDASE U32 FAMILY"/>
    <property type="match status" value="1"/>
</dbReference>
<dbReference type="InterPro" id="IPR001539">
    <property type="entry name" value="Peptidase_U32"/>
</dbReference>
<dbReference type="PROSITE" id="PS01276">
    <property type="entry name" value="PEPTIDASE_U32"/>
    <property type="match status" value="1"/>
</dbReference>
<name>A0A644XW08_9ZZZZ</name>
<gene>
    <name evidence="1" type="primary">yhbU_1</name>
    <name evidence="1" type="ORF">SDC9_66846</name>
</gene>
<evidence type="ECO:0000313" key="1">
    <source>
        <dbReference type="EMBL" id="MPM20416.1"/>
    </source>
</evidence>
<sequence length="355" mass="39178">MVCAPRSDSHTALDTLGVALRAAPELSCPAGNLETLKAAVDAGADCVYVGLRNATNARNFPGLNFDERALLQGVDYAHSMRCKVHLVLNTYPQASAPEPWHAALDRAALWEVDAVILADPGLMRRAAQRHPDLPVHLSVQSGVTNAAAINLYQRQFNIQRAMLPRMLSLQQVRDVVQNISVGVEVFAFGSLCVMVEGRCALSSYVTGDSPHTTGACSPQKYARWQTSPDGEESRLNGWLIDRSEAGGDTGYPVLCKGRFDAGDTHNYHAFDAPERINALEMLPQWISMGVRAVRIEGRQRSPAYVEQVTRIWRQAIDQCMEQAPPRPPQPAWIAALEAIDRDHPRDRDVHRISWS</sequence>
<dbReference type="Pfam" id="PF01136">
    <property type="entry name" value="Peptidase_U32"/>
    <property type="match status" value="1"/>
</dbReference>
<dbReference type="AlphaFoldDB" id="A0A644XW08"/>
<dbReference type="PANTHER" id="PTHR30217:SF3">
    <property type="entry name" value="UBIQUINONE BIOSYNTHESIS PROTEIN UBIU"/>
    <property type="match status" value="1"/>
</dbReference>
<proteinExistence type="predicted"/>
<dbReference type="GO" id="GO:0006508">
    <property type="term" value="P:proteolysis"/>
    <property type="evidence" value="ECO:0007669"/>
    <property type="project" value="UniProtKB-KW"/>
</dbReference>
<accession>A0A644XW08</accession>
<keyword evidence="1" id="KW-0378">Hydrolase</keyword>
<comment type="caution">
    <text evidence="1">The sequence shown here is derived from an EMBL/GenBank/DDBJ whole genome shotgun (WGS) entry which is preliminary data.</text>
</comment>
<dbReference type="EMBL" id="VSSQ01003376">
    <property type="protein sequence ID" value="MPM20416.1"/>
    <property type="molecule type" value="Genomic_DNA"/>
</dbReference>
<keyword evidence="1" id="KW-0645">Protease</keyword>